<comment type="caution">
    <text evidence="2">The sequence shown here is derived from an EMBL/GenBank/DDBJ whole genome shotgun (WGS) entry which is preliminary data.</text>
</comment>
<dbReference type="EMBL" id="JAHWGI010000044">
    <property type="protein sequence ID" value="KAK3908305.1"/>
    <property type="molecule type" value="Genomic_DNA"/>
</dbReference>
<dbReference type="GO" id="GO:0008168">
    <property type="term" value="F:methyltransferase activity"/>
    <property type="evidence" value="ECO:0007669"/>
    <property type="project" value="UniProtKB-KW"/>
</dbReference>
<dbReference type="Gene3D" id="2.20.25.240">
    <property type="match status" value="1"/>
</dbReference>
<protein>
    <submittedName>
        <fullName evidence="2">Dual-specificity RNA methyltransferase 3</fullName>
    </submittedName>
</protein>
<gene>
    <name evidence="2" type="ORF">KUF71_018803</name>
</gene>
<proteinExistence type="predicted"/>
<name>A0AAE1GRS3_9NEOP</name>
<evidence type="ECO:0000313" key="2">
    <source>
        <dbReference type="EMBL" id="KAK3908305.1"/>
    </source>
</evidence>
<reference evidence="2" key="2">
    <citation type="journal article" date="2023" name="BMC Genomics">
        <title>Pest status, molecular evolution, and epigenetic factors derived from the genome assembly of Frankliniella fusca, a thysanopteran phytovirus vector.</title>
        <authorList>
            <person name="Catto M.A."/>
            <person name="Labadie P.E."/>
            <person name="Jacobson A.L."/>
            <person name="Kennedy G.G."/>
            <person name="Srinivasan R."/>
            <person name="Hunt B.G."/>
        </authorList>
    </citation>
    <scope>NUCLEOTIDE SEQUENCE</scope>
    <source>
        <strain evidence="2">PL_HMW_Pooled</strain>
    </source>
</reference>
<dbReference type="Pfam" id="PF10551">
    <property type="entry name" value="MULE"/>
    <property type="match status" value="1"/>
</dbReference>
<feature type="domain" description="MULE transposase" evidence="1">
    <location>
        <begin position="222"/>
        <end position="300"/>
    </location>
</feature>
<keyword evidence="2" id="KW-0808">Transferase</keyword>
<dbReference type="Proteomes" id="UP001219518">
    <property type="component" value="Unassembled WGS sequence"/>
</dbReference>
<organism evidence="2 3">
    <name type="scientific">Frankliniella fusca</name>
    <dbReference type="NCBI Taxonomy" id="407009"/>
    <lineage>
        <taxon>Eukaryota</taxon>
        <taxon>Metazoa</taxon>
        <taxon>Ecdysozoa</taxon>
        <taxon>Arthropoda</taxon>
        <taxon>Hexapoda</taxon>
        <taxon>Insecta</taxon>
        <taxon>Pterygota</taxon>
        <taxon>Neoptera</taxon>
        <taxon>Paraneoptera</taxon>
        <taxon>Thysanoptera</taxon>
        <taxon>Terebrantia</taxon>
        <taxon>Thripoidea</taxon>
        <taxon>Thripidae</taxon>
        <taxon>Frankliniella</taxon>
    </lineage>
</organism>
<dbReference type="GO" id="GO:0032259">
    <property type="term" value="P:methylation"/>
    <property type="evidence" value="ECO:0007669"/>
    <property type="project" value="UniProtKB-KW"/>
</dbReference>
<evidence type="ECO:0000259" key="1">
    <source>
        <dbReference type="Pfam" id="PF10551"/>
    </source>
</evidence>
<dbReference type="AlphaFoldDB" id="A0AAE1GRS3"/>
<sequence length="500" mass="57441">MPPRLFAQDGMKKRTFIIHGPNNFTYHFNQTMKGGRAYARCYSYYKRHCTAAISFHLETGDCKETGHHNHPPHMFLEQERLLRHTLLQRSRNKADRTHLQDIYNEEVLRMRTPDAAIANLPFVKIRRSMERARREGWPELPRSLSELANLLVDDETKFLSQSCDEVDNIFAGVTGNTRLNTRCVLLFSQRQRRYLNSGRVRRVFSDSTFIAPVRSGVAQILNLVTLRRVRSHPHIIPLGSILMQSKRTDCYVAALSAVQMMCPNFRPTEVICDFEQAEQAGWAAVYPNAERHGCFFHHTKDVSEKAKELGLRPLVRHNNVADSIVRSLCAVPLLRRENIVDGVLSVVERAQQNGLNQLAPLFDYYNRTWLIPSRLRVLSVHGCQFRTSNACESYNASLYRQAKRDKPNIFQLLDACVRLEYICKNDHTILNSGNNASVKRRHSALANDQIIQGLTEDLEEGEIDVGTFLRRASRRVQGVYDLILHPNQALQDILQAEDDH</sequence>
<keyword evidence="2" id="KW-0489">Methyltransferase</keyword>
<keyword evidence="3" id="KW-1185">Reference proteome</keyword>
<reference evidence="2" key="1">
    <citation type="submission" date="2021-07" db="EMBL/GenBank/DDBJ databases">
        <authorList>
            <person name="Catto M.A."/>
            <person name="Jacobson A."/>
            <person name="Kennedy G."/>
            <person name="Labadie P."/>
            <person name="Hunt B.G."/>
            <person name="Srinivasan R."/>
        </authorList>
    </citation>
    <scope>NUCLEOTIDE SEQUENCE</scope>
    <source>
        <strain evidence="2">PL_HMW_Pooled</strain>
        <tissue evidence="2">Head</tissue>
    </source>
</reference>
<evidence type="ECO:0000313" key="3">
    <source>
        <dbReference type="Proteomes" id="UP001219518"/>
    </source>
</evidence>
<accession>A0AAE1GRS3</accession>
<dbReference type="InterPro" id="IPR018289">
    <property type="entry name" value="MULE_transposase_dom"/>
</dbReference>